<protein>
    <submittedName>
        <fullName evidence="2">Uncharacterized protein</fullName>
    </submittedName>
</protein>
<feature type="non-terminal residue" evidence="2">
    <location>
        <position position="1"/>
    </location>
</feature>
<accession>A0A9P7FSI3</accession>
<proteinExistence type="predicted"/>
<reference evidence="2" key="2">
    <citation type="submission" date="2021-10" db="EMBL/GenBank/DDBJ databases">
        <title>Phylogenomics reveals ancestral predisposition of the termite-cultivated fungus Termitomyces towards a domesticated lifestyle.</title>
        <authorList>
            <person name="Auxier B."/>
            <person name="Grum-Grzhimaylo A."/>
            <person name="Cardenas M.E."/>
            <person name="Lodge J.D."/>
            <person name="Laessoe T."/>
            <person name="Pedersen O."/>
            <person name="Smith M.E."/>
            <person name="Kuyper T.W."/>
            <person name="Franco-Molano E.A."/>
            <person name="Baroni T.J."/>
            <person name="Aanen D.K."/>
        </authorList>
    </citation>
    <scope>NUCLEOTIDE SEQUENCE</scope>
    <source>
        <strain evidence="2">D49</strain>
    </source>
</reference>
<feature type="non-terminal residue" evidence="2">
    <location>
        <position position="58"/>
    </location>
</feature>
<keyword evidence="3" id="KW-1185">Reference proteome</keyword>
<evidence type="ECO:0000313" key="2">
    <source>
        <dbReference type="EMBL" id="KAG5634570.1"/>
    </source>
</evidence>
<dbReference type="Proteomes" id="UP000717328">
    <property type="component" value="Unassembled WGS sequence"/>
</dbReference>
<sequence>HCCLSCCCSKRGVHGHCDRQRIEITSDGPSSHQGDRRGEEGEPECAICGAKRSTEAML</sequence>
<gene>
    <name evidence="2" type="ORF">H0H81_001516</name>
</gene>
<feature type="region of interest" description="Disordered" evidence="1">
    <location>
        <begin position="24"/>
        <end position="44"/>
    </location>
</feature>
<name>A0A9P7FSI3_9AGAR</name>
<evidence type="ECO:0000313" key="3">
    <source>
        <dbReference type="Proteomes" id="UP000717328"/>
    </source>
</evidence>
<dbReference type="EMBL" id="JABCKI010006354">
    <property type="protein sequence ID" value="KAG5634570.1"/>
    <property type="molecule type" value="Genomic_DNA"/>
</dbReference>
<organism evidence="2 3">
    <name type="scientific">Sphagnurus paluster</name>
    <dbReference type="NCBI Taxonomy" id="117069"/>
    <lineage>
        <taxon>Eukaryota</taxon>
        <taxon>Fungi</taxon>
        <taxon>Dikarya</taxon>
        <taxon>Basidiomycota</taxon>
        <taxon>Agaricomycotina</taxon>
        <taxon>Agaricomycetes</taxon>
        <taxon>Agaricomycetidae</taxon>
        <taxon>Agaricales</taxon>
        <taxon>Tricholomatineae</taxon>
        <taxon>Lyophyllaceae</taxon>
        <taxon>Sphagnurus</taxon>
    </lineage>
</organism>
<comment type="caution">
    <text evidence="2">The sequence shown here is derived from an EMBL/GenBank/DDBJ whole genome shotgun (WGS) entry which is preliminary data.</text>
</comment>
<dbReference type="AlphaFoldDB" id="A0A9P7FSI3"/>
<evidence type="ECO:0000256" key="1">
    <source>
        <dbReference type="SAM" id="MobiDB-lite"/>
    </source>
</evidence>
<reference evidence="2" key="1">
    <citation type="submission" date="2021-02" db="EMBL/GenBank/DDBJ databases">
        <authorList>
            <person name="Nieuwenhuis M."/>
            <person name="Van De Peppel L.J.J."/>
        </authorList>
    </citation>
    <scope>NUCLEOTIDE SEQUENCE</scope>
    <source>
        <strain evidence="2">D49</strain>
    </source>
</reference>